<dbReference type="Gene3D" id="3.20.20.190">
    <property type="entry name" value="Phosphatidylinositol (PI) phosphodiesterase"/>
    <property type="match status" value="1"/>
</dbReference>
<evidence type="ECO:0000313" key="3">
    <source>
        <dbReference type="EMBL" id="AFK65266.1"/>
    </source>
</evidence>
<dbReference type="PANTHER" id="PTHR43805">
    <property type="entry name" value="GLYCEROPHOSPHORYL DIESTER PHOSPHODIESTERASE"/>
    <property type="match status" value="1"/>
</dbReference>
<feature type="chain" id="PRO_5004777410" description="GP-PDE domain-containing protein" evidence="1">
    <location>
        <begin position="31"/>
        <end position="350"/>
    </location>
</feature>
<evidence type="ECO:0000259" key="2">
    <source>
        <dbReference type="Pfam" id="PF03009"/>
    </source>
</evidence>
<protein>
    <recommendedName>
        <fullName evidence="2">GP-PDE domain-containing protein</fullName>
    </recommendedName>
</protein>
<evidence type="ECO:0000256" key="1">
    <source>
        <dbReference type="SAM" id="SignalP"/>
    </source>
</evidence>
<sequence length="350" mass="38765">MVMNRILKKAASMLLAGACLFTLHAPGASAAEQPQPEWTQYSLIAHAMGGIDGVDYTNSLEAFKENYAKGQRVFEADFSLTEDGQLAARHDWLPYLAAKFQQDIPEEKLDAPLTMAEFKSYPILRKYTPLSMEDVAYLLKLYPDVYLVTDTKETDPKIVQQQFTLIRDAVNKVDPKIVDRIVPELYSPSMIAQVRSIIPFPNYIYSLYLSELEPEEITEYVKTHGIRVVAMPTERATPEFIAALKEAGAVAYVHSLNEPNEVKDYLDMGVNGVYTDFLTYSDIGLAPAPTASSEPGEVRQASYTATAAAAASAAQEPLEEEEAVDGNVLDTFIEMISEIFVPVESSDLQP</sequence>
<keyword evidence="1" id="KW-0732">Signal</keyword>
<name>V9IRU3_9BACL</name>
<dbReference type="SUPFAM" id="SSF51695">
    <property type="entry name" value="PLC-like phosphodiesterases"/>
    <property type="match status" value="1"/>
</dbReference>
<organism evidence="3">
    <name type="scientific">Paenibacillus mucilaginosus K02</name>
    <dbReference type="NCBI Taxonomy" id="997761"/>
    <lineage>
        <taxon>Bacteria</taxon>
        <taxon>Bacillati</taxon>
        <taxon>Bacillota</taxon>
        <taxon>Bacilli</taxon>
        <taxon>Bacillales</taxon>
        <taxon>Paenibacillaceae</taxon>
        <taxon>Paenibacillus</taxon>
    </lineage>
</organism>
<dbReference type="InterPro" id="IPR030395">
    <property type="entry name" value="GP_PDE_dom"/>
</dbReference>
<dbReference type="GO" id="GO:0008081">
    <property type="term" value="F:phosphoric diester hydrolase activity"/>
    <property type="evidence" value="ECO:0007669"/>
    <property type="project" value="InterPro"/>
</dbReference>
<dbReference type="PANTHER" id="PTHR43805:SF1">
    <property type="entry name" value="GP-PDE DOMAIN-CONTAINING PROTEIN"/>
    <property type="match status" value="1"/>
</dbReference>
<reference evidence="3" key="1">
    <citation type="submission" date="2011-07" db="EMBL/GenBank/DDBJ databases">
        <title>Some potential microbial weathering related gene sequences of Bacillus mucilaginosus.</title>
        <authorList>
            <person name="Lian B."/>
            <person name="Xiao B."/>
        </authorList>
    </citation>
    <scope>NUCLEOTIDE SEQUENCE</scope>
    <source>
        <strain evidence="3">K02</strain>
    </source>
</reference>
<dbReference type="AlphaFoldDB" id="V9IRU3"/>
<proteinExistence type="predicted"/>
<dbReference type="EMBL" id="JN225072">
    <property type="protein sequence ID" value="AFK65266.1"/>
    <property type="molecule type" value="Genomic_DNA"/>
</dbReference>
<dbReference type="InterPro" id="IPR017946">
    <property type="entry name" value="PLC-like_Pdiesterase_TIM-brl"/>
</dbReference>
<dbReference type="CDD" id="cd08583">
    <property type="entry name" value="PI-PLCc_GDPD_SF_unchar1"/>
    <property type="match status" value="1"/>
</dbReference>
<feature type="domain" description="GP-PDE" evidence="2">
    <location>
        <begin position="58"/>
        <end position="277"/>
    </location>
</feature>
<dbReference type="GO" id="GO:0006629">
    <property type="term" value="P:lipid metabolic process"/>
    <property type="evidence" value="ECO:0007669"/>
    <property type="project" value="InterPro"/>
</dbReference>
<feature type="signal peptide" evidence="1">
    <location>
        <begin position="1"/>
        <end position="30"/>
    </location>
</feature>
<accession>V9IRU3</accession>
<dbReference type="Pfam" id="PF03009">
    <property type="entry name" value="GDPD"/>
    <property type="match status" value="1"/>
</dbReference>